<dbReference type="Gene3D" id="2.60.40.10">
    <property type="entry name" value="Immunoglobulins"/>
    <property type="match status" value="1"/>
</dbReference>
<evidence type="ECO:0000313" key="2">
    <source>
        <dbReference type="EMBL" id="MBC2961606.1"/>
    </source>
</evidence>
<sequence>MGTPSARRRARRRVWALALVVGLLASLLAALGPAAPAQAANGTVRGQVINPQGGKVNLKMLWFSKDWRYLGERRVTSDIYSLSLPPGTYHLQFVDQRPAYDVTKYAPADVTVRLGSGQRIQKDVRLERGAAITGTVRAGGRPAAGARVVAANTFRQSYETKANAKGQFAIGGLPSSSYSVWGYDRQAQFVGPSVYLRGLKRGKVADTKVVLGKRGGSLLVDLQKPDGSRMDGSFFVTVSSKRTGQFWTAKAKSGTVTFQGLFPGKYVMDAPGVGIWLARRGNVSGAFVKAGRADLASTFRWTKRGAWVTGSVVDESEPDIALGGAQVLLFDRSGAKVATATTNDAGRFTLSGAILSQKGMTIVASPGPYTDYLGPGDAGKCRFGRTELSGISVRTSEQTDVGDVLLPRKPGQSGACAA</sequence>
<dbReference type="PROSITE" id="PS51318">
    <property type="entry name" value="TAT"/>
    <property type="match status" value="1"/>
</dbReference>
<feature type="chain" id="PRO_5045246200" evidence="1">
    <location>
        <begin position="40"/>
        <end position="418"/>
    </location>
</feature>
<dbReference type="InterPro" id="IPR013783">
    <property type="entry name" value="Ig-like_fold"/>
</dbReference>
<feature type="signal peptide" evidence="1">
    <location>
        <begin position="1"/>
        <end position="39"/>
    </location>
</feature>
<dbReference type="SUPFAM" id="SSF49478">
    <property type="entry name" value="Cna protein B-type domain"/>
    <property type="match status" value="1"/>
</dbReference>
<accession>A0ABR6UAY6</accession>
<dbReference type="Proteomes" id="UP000604001">
    <property type="component" value="Unassembled WGS sequence"/>
</dbReference>
<reference evidence="2 3" key="1">
    <citation type="submission" date="2020-08" db="EMBL/GenBank/DDBJ databases">
        <title>novel species in genus Nocardioides.</title>
        <authorList>
            <person name="Zhang G."/>
        </authorList>
    </citation>
    <scope>NUCLEOTIDE SEQUENCE [LARGE SCALE GENOMIC DNA]</scope>
    <source>
        <strain evidence="2 3">SC8A-24</strain>
    </source>
</reference>
<protein>
    <submittedName>
        <fullName evidence="2">Carboxypeptidase regulatory-like domain-containing protein</fullName>
    </submittedName>
</protein>
<dbReference type="InterPro" id="IPR006311">
    <property type="entry name" value="TAT_signal"/>
</dbReference>
<evidence type="ECO:0000313" key="3">
    <source>
        <dbReference type="Proteomes" id="UP000604001"/>
    </source>
</evidence>
<evidence type="ECO:0000256" key="1">
    <source>
        <dbReference type="SAM" id="SignalP"/>
    </source>
</evidence>
<comment type="caution">
    <text evidence="2">The sequence shown here is derived from an EMBL/GenBank/DDBJ whole genome shotgun (WGS) entry which is preliminary data.</text>
</comment>
<proteinExistence type="predicted"/>
<dbReference type="RefSeq" id="WP_186346820.1">
    <property type="nucleotide sequence ID" value="NZ_BMMR01000004.1"/>
</dbReference>
<keyword evidence="1" id="KW-0732">Signal</keyword>
<organism evidence="2 3">
    <name type="scientific">Nocardioides deserti</name>
    <dbReference type="NCBI Taxonomy" id="1588644"/>
    <lineage>
        <taxon>Bacteria</taxon>
        <taxon>Bacillati</taxon>
        <taxon>Actinomycetota</taxon>
        <taxon>Actinomycetes</taxon>
        <taxon>Propionibacteriales</taxon>
        <taxon>Nocardioidaceae</taxon>
        <taxon>Nocardioides</taxon>
    </lineage>
</organism>
<dbReference type="EMBL" id="JACMYC010000009">
    <property type="protein sequence ID" value="MBC2961606.1"/>
    <property type="molecule type" value="Genomic_DNA"/>
</dbReference>
<name>A0ABR6UAY6_9ACTN</name>
<keyword evidence="3" id="KW-1185">Reference proteome</keyword>
<gene>
    <name evidence="2" type="ORF">H7344_14990</name>
</gene>